<evidence type="ECO:0000256" key="1">
    <source>
        <dbReference type="ARBA" id="ARBA00008857"/>
    </source>
</evidence>
<sequence length="422" mass="47229">MALTDTAIRKAKPTDKPYKMTDGDGLYLLVSPNGSRWWRFDYRFAGRRKTLSMGTYPDTGLAEAREKRDAARKLVALRTDPGAQRKAEKVAGAERAANSFEVIAREWLEVKQPEWTPGQFDKERLRLENHAFPRIGAAPIAAIGVAEIRPLLAHLVKQGHIEQAHRLRHQLSRVFRFAVATERASRDPAADLRDTLPARNPKNHPTITDPKQVGDLMRAIDGFTGTFPVKCALQLAPLWFCRPGEIRMAEWSHFDLDGEHPTYTVPPANRKLKKAAKESPQTPPHIVPLSKQALDILRELRQLTGHGKYLFPGGRDPRRHMSDGAINAALARIGYKGIITGHGFRHMARTLLGEMGWSAEALERQLSHKEPGVAGVYNKAQHLPERRKIMRAWADYLDGLKLGDEIVLLAGHQGGRAKTSVE</sequence>
<evidence type="ECO:0000259" key="5">
    <source>
        <dbReference type="PROSITE" id="PS51898"/>
    </source>
</evidence>
<keyword evidence="7" id="KW-1185">Reference proteome</keyword>
<evidence type="ECO:0000256" key="2">
    <source>
        <dbReference type="ARBA" id="ARBA00022908"/>
    </source>
</evidence>
<keyword evidence="3 6" id="KW-0238">DNA-binding</keyword>
<dbReference type="Pfam" id="PF22022">
    <property type="entry name" value="Phage_int_M"/>
    <property type="match status" value="1"/>
</dbReference>
<dbReference type="RefSeq" id="WP_204631037.1">
    <property type="nucleotide sequence ID" value="NZ_BSOC01000003.1"/>
</dbReference>
<dbReference type="Proteomes" id="UP001430193">
    <property type="component" value="Unassembled WGS sequence"/>
</dbReference>
<dbReference type="Gene3D" id="1.10.150.130">
    <property type="match status" value="1"/>
</dbReference>
<name>A0ABS2KEN7_9GAMM</name>
<keyword evidence="2" id="KW-0229">DNA integration</keyword>
<dbReference type="InterPro" id="IPR038488">
    <property type="entry name" value="Integrase_DNA-bd_sf"/>
</dbReference>
<evidence type="ECO:0000313" key="6">
    <source>
        <dbReference type="EMBL" id="MBM7129409.1"/>
    </source>
</evidence>
<dbReference type="InterPro" id="IPR053876">
    <property type="entry name" value="Phage_int_M"/>
</dbReference>
<organism evidence="6 7">
    <name type="scientific">Dyella mobilis</name>
    <dbReference type="NCBI Taxonomy" id="1849582"/>
    <lineage>
        <taxon>Bacteria</taxon>
        <taxon>Pseudomonadati</taxon>
        <taxon>Pseudomonadota</taxon>
        <taxon>Gammaproteobacteria</taxon>
        <taxon>Lysobacterales</taxon>
        <taxon>Rhodanobacteraceae</taxon>
        <taxon>Dyella</taxon>
    </lineage>
</organism>
<dbReference type="Pfam" id="PF00589">
    <property type="entry name" value="Phage_integrase"/>
    <property type="match status" value="1"/>
</dbReference>
<dbReference type="Gene3D" id="1.10.443.10">
    <property type="entry name" value="Intergrase catalytic core"/>
    <property type="match status" value="1"/>
</dbReference>
<dbReference type="InterPro" id="IPR002104">
    <property type="entry name" value="Integrase_catalytic"/>
</dbReference>
<feature type="domain" description="Tyr recombinase" evidence="5">
    <location>
        <begin position="203"/>
        <end position="395"/>
    </location>
</feature>
<gene>
    <name evidence="6" type="ORF">ISS99_07720</name>
</gene>
<comment type="similarity">
    <text evidence="1">Belongs to the 'phage' integrase family.</text>
</comment>
<dbReference type="PROSITE" id="PS51898">
    <property type="entry name" value="TYR_RECOMBINASE"/>
    <property type="match status" value="1"/>
</dbReference>
<dbReference type="CDD" id="cd00801">
    <property type="entry name" value="INT_P4_C"/>
    <property type="match status" value="1"/>
</dbReference>
<dbReference type="InterPro" id="IPR011010">
    <property type="entry name" value="DNA_brk_join_enz"/>
</dbReference>
<dbReference type="InterPro" id="IPR025166">
    <property type="entry name" value="Integrase_DNA_bind_dom"/>
</dbReference>
<dbReference type="InterPro" id="IPR013762">
    <property type="entry name" value="Integrase-like_cat_sf"/>
</dbReference>
<accession>A0ABS2KEN7</accession>
<reference evidence="6" key="1">
    <citation type="submission" date="2020-10" db="EMBL/GenBank/DDBJ databases">
        <title>Phylogeny of dyella-like bacteria.</title>
        <authorList>
            <person name="Fu J."/>
        </authorList>
    </citation>
    <scope>NUCLEOTIDE SEQUENCE</scope>
    <source>
        <strain evidence="6">DHON07</strain>
    </source>
</reference>
<dbReference type="PANTHER" id="PTHR30629">
    <property type="entry name" value="PROPHAGE INTEGRASE"/>
    <property type="match status" value="1"/>
</dbReference>
<evidence type="ECO:0000256" key="4">
    <source>
        <dbReference type="ARBA" id="ARBA00023172"/>
    </source>
</evidence>
<dbReference type="PANTHER" id="PTHR30629:SF2">
    <property type="entry name" value="PROPHAGE INTEGRASE INTS-RELATED"/>
    <property type="match status" value="1"/>
</dbReference>
<evidence type="ECO:0000313" key="7">
    <source>
        <dbReference type="Proteomes" id="UP001430193"/>
    </source>
</evidence>
<dbReference type="InterPro" id="IPR010998">
    <property type="entry name" value="Integrase_recombinase_N"/>
</dbReference>
<dbReference type="Gene3D" id="3.30.160.390">
    <property type="entry name" value="Integrase, DNA-binding domain"/>
    <property type="match status" value="1"/>
</dbReference>
<dbReference type="EMBL" id="JADIKF010000038">
    <property type="protein sequence ID" value="MBM7129409.1"/>
    <property type="molecule type" value="Genomic_DNA"/>
</dbReference>
<proteinExistence type="inferred from homology"/>
<dbReference type="GO" id="GO:0003677">
    <property type="term" value="F:DNA binding"/>
    <property type="evidence" value="ECO:0007669"/>
    <property type="project" value="UniProtKB-KW"/>
</dbReference>
<comment type="caution">
    <text evidence="6">The sequence shown here is derived from an EMBL/GenBank/DDBJ whole genome shotgun (WGS) entry which is preliminary data.</text>
</comment>
<keyword evidence="4" id="KW-0233">DNA recombination</keyword>
<dbReference type="InterPro" id="IPR050808">
    <property type="entry name" value="Phage_Integrase"/>
</dbReference>
<protein>
    <submittedName>
        <fullName evidence="6">Integrase arm-type DNA-binding domain-containing protein</fullName>
    </submittedName>
</protein>
<dbReference type="Pfam" id="PF13356">
    <property type="entry name" value="Arm-DNA-bind_3"/>
    <property type="match status" value="1"/>
</dbReference>
<dbReference type="SUPFAM" id="SSF56349">
    <property type="entry name" value="DNA breaking-rejoining enzymes"/>
    <property type="match status" value="1"/>
</dbReference>
<evidence type="ECO:0000256" key="3">
    <source>
        <dbReference type="ARBA" id="ARBA00023125"/>
    </source>
</evidence>